<name>A0ABV9FIC1_9BACL</name>
<dbReference type="Proteomes" id="UP001596028">
    <property type="component" value="Unassembled WGS sequence"/>
</dbReference>
<evidence type="ECO:0000313" key="2">
    <source>
        <dbReference type="EMBL" id="MFC4600803.1"/>
    </source>
</evidence>
<organism evidence="2 3">
    <name type="scientific">Cohnella hongkongensis</name>
    <dbReference type="NCBI Taxonomy" id="178337"/>
    <lineage>
        <taxon>Bacteria</taxon>
        <taxon>Bacillati</taxon>
        <taxon>Bacillota</taxon>
        <taxon>Bacilli</taxon>
        <taxon>Bacillales</taxon>
        <taxon>Paenibacillaceae</taxon>
        <taxon>Cohnella</taxon>
    </lineage>
</organism>
<evidence type="ECO:0000313" key="3">
    <source>
        <dbReference type="Proteomes" id="UP001596028"/>
    </source>
</evidence>
<dbReference type="PANTHER" id="PTHR36453">
    <property type="entry name" value="SECRETED PROTEIN-RELATED"/>
    <property type="match status" value="1"/>
</dbReference>
<accession>A0ABV9FIC1</accession>
<dbReference type="InterPro" id="IPR012334">
    <property type="entry name" value="Pectin_lyas_fold"/>
</dbReference>
<dbReference type="Gene3D" id="2.160.20.10">
    <property type="entry name" value="Single-stranded right-handed beta-helix, Pectin lyase-like"/>
    <property type="match status" value="2"/>
</dbReference>
<evidence type="ECO:0000259" key="1">
    <source>
        <dbReference type="Pfam" id="PF13229"/>
    </source>
</evidence>
<protein>
    <submittedName>
        <fullName evidence="2">Right-handed parallel beta-helix repeat-containing protein</fullName>
    </submittedName>
</protein>
<sequence length="685" mass="76605">MKFYISTEGSDAWSGLMAQPNAGYTDGPFRSLERAKLAVREYKRNAAISAPVTVELRGGTYRIGKPIVFEPEDSAPVTYTSYPGETAALDGGRRIEGWREERLGSLTVWTVDVPEAADGSWYFRQLFVNGERRPRPRLPKRGYYWMEDVPGMTFEDELFQGGRTFQYAEGDLQGVHAWTQLADIEVIVPHFWTDEHMPIQSVDPEKRQITSTRRSVFVLKDDFVPRFPKYAVDNVFEALSEPGEWYLNRATGRLTYVPMPGETIGECEIVAPVACQLLQLRGNPLAGACVEGLKFVNLVFQHTDWEWVDRYEDYRWMDSAEAYAAGPQGAVHLPGVIEMTGARHCAIEGCTVRHIGWYGIELGDGCRNVQIVGNELYDLGAGGIKVRGADAEGEPASRNGCHRITDNLIHGGGRVFLSGIGIVLTHSYGNEVSHNRIHDLYYSGISCGWEWGYADSVSRDNRFEKNHIYDLGHGVLSDMGGIYLLGVQPGTVVTGNLIYGIEKSNYGGWAIYTDEGSSHIVIENNICSDTSSHGFHQHYGRENIVRNNIFAMNRDGQIALTRPEEHVSFTFMRNIVVTDGQPIFQMEAEKGKHLVSDANLYWDISGKTRIFNGDGPDRGGEAGMLEAWRKATGNDWSSLVENPGFEPFERYPLKLAPDSPAFRLGFRPIDMSDVGPRKERSNPDL</sequence>
<gene>
    <name evidence="2" type="ORF">ACFO3S_21340</name>
</gene>
<dbReference type="InterPro" id="IPR039448">
    <property type="entry name" value="Beta_helix"/>
</dbReference>
<dbReference type="RefSeq" id="WP_378100220.1">
    <property type="nucleotide sequence ID" value="NZ_JBHSEP010000019.1"/>
</dbReference>
<dbReference type="InterPro" id="IPR006626">
    <property type="entry name" value="PbH1"/>
</dbReference>
<dbReference type="Pfam" id="PF13229">
    <property type="entry name" value="Beta_helix"/>
    <property type="match status" value="1"/>
</dbReference>
<feature type="domain" description="Right handed beta helix" evidence="1">
    <location>
        <begin position="337"/>
        <end position="509"/>
    </location>
</feature>
<dbReference type="InterPro" id="IPR022441">
    <property type="entry name" value="Para_beta_helix_rpt-2"/>
</dbReference>
<dbReference type="PANTHER" id="PTHR36453:SF1">
    <property type="entry name" value="RIGHT HANDED BETA HELIX DOMAIN-CONTAINING PROTEIN"/>
    <property type="match status" value="1"/>
</dbReference>
<comment type="caution">
    <text evidence="2">The sequence shown here is derived from an EMBL/GenBank/DDBJ whole genome shotgun (WGS) entry which is preliminary data.</text>
</comment>
<dbReference type="NCBIfam" id="TIGR03804">
    <property type="entry name" value="para_beta_helix"/>
    <property type="match status" value="1"/>
</dbReference>
<keyword evidence="3" id="KW-1185">Reference proteome</keyword>
<dbReference type="SMART" id="SM00710">
    <property type="entry name" value="PbH1"/>
    <property type="match status" value="6"/>
</dbReference>
<dbReference type="EMBL" id="JBHSEP010000019">
    <property type="protein sequence ID" value="MFC4600803.1"/>
    <property type="molecule type" value="Genomic_DNA"/>
</dbReference>
<dbReference type="InterPro" id="IPR011050">
    <property type="entry name" value="Pectin_lyase_fold/virulence"/>
</dbReference>
<proteinExistence type="predicted"/>
<reference evidence="3" key="1">
    <citation type="journal article" date="2019" name="Int. J. Syst. Evol. Microbiol.">
        <title>The Global Catalogue of Microorganisms (GCM) 10K type strain sequencing project: providing services to taxonomists for standard genome sequencing and annotation.</title>
        <authorList>
            <consortium name="The Broad Institute Genomics Platform"/>
            <consortium name="The Broad Institute Genome Sequencing Center for Infectious Disease"/>
            <person name="Wu L."/>
            <person name="Ma J."/>
        </authorList>
    </citation>
    <scope>NUCLEOTIDE SEQUENCE [LARGE SCALE GENOMIC DNA]</scope>
    <source>
        <strain evidence="3">CCUG 49571</strain>
    </source>
</reference>
<dbReference type="SUPFAM" id="SSF51126">
    <property type="entry name" value="Pectin lyase-like"/>
    <property type="match status" value="1"/>
</dbReference>